<gene>
    <name evidence="1" type="ORF">OUZ56_008346</name>
</gene>
<protein>
    <submittedName>
        <fullName evidence="1">Uncharacterized protein</fullName>
    </submittedName>
</protein>
<reference evidence="1 2" key="1">
    <citation type="journal article" date="2023" name="Nucleic Acids Res.">
        <title>The hologenome of Daphnia magna reveals possible DNA methylation and microbiome-mediated evolution of the host genome.</title>
        <authorList>
            <person name="Chaturvedi A."/>
            <person name="Li X."/>
            <person name="Dhandapani V."/>
            <person name="Marshall H."/>
            <person name="Kissane S."/>
            <person name="Cuenca-Cambronero M."/>
            <person name="Asole G."/>
            <person name="Calvet F."/>
            <person name="Ruiz-Romero M."/>
            <person name="Marangio P."/>
            <person name="Guigo R."/>
            <person name="Rago D."/>
            <person name="Mirbahai L."/>
            <person name="Eastwood N."/>
            <person name="Colbourne J.K."/>
            <person name="Zhou J."/>
            <person name="Mallon E."/>
            <person name="Orsini L."/>
        </authorList>
    </citation>
    <scope>NUCLEOTIDE SEQUENCE [LARGE SCALE GENOMIC DNA]</scope>
    <source>
        <strain evidence="1">LRV0_1</strain>
    </source>
</reference>
<evidence type="ECO:0000313" key="2">
    <source>
        <dbReference type="Proteomes" id="UP001234178"/>
    </source>
</evidence>
<evidence type="ECO:0000313" key="1">
    <source>
        <dbReference type="EMBL" id="KAK4022902.1"/>
    </source>
</evidence>
<accession>A0ABR0ACQ0</accession>
<dbReference type="Proteomes" id="UP001234178">
    <property type="component" value="Unassembled WGS sequence"/>
</dbReference>
<sequence>MIHIARERFQYKRNKKGKNVGVKEHRFRLAIASTNDSAHARMRLPPIRYFNRSNQCLRGCV</sequence>
<dbReference type="EMBL" id="JAOYFB010000037">
    <property type="protein sequence ID" value="KAK4022902.1"/>
    <property type="molecule type" value="Genomic_DNA"/>
</dbReference>
<comment type="caution">
    <text evidence="1">The sequence shown here is derived from an EMBL/GenBank/DDBJ whole genome shotgun (WGS) entry which is preliminary data.</text>
</comment>
<organism evidence="1 2">
    <name type="scientific">Daphnia magna</name>
    <dbReference type="NCBI Taxonomy" id="35525"/>
    <lineage>
        <taxon>Eukaryota</taxon>
        <taxon>Metazoa</taxon>
        <taxon>Ecdysozoa</taxon>
        <taxon>Arthropoda</taxon>
        <taxon>Crustacea</taxon>
        <taxon>Branchiopoda</taxon>
        <taxon>Diplostraca</taxon>
        <taxon>Cladocera</taxon>
        <taxon>Anomopoda</taxon>
        <taxon>Daphniidae</taxon>
        <taxon>Daphnia</taxon>
    </lineage>
</organism>
<name>A0ABR0ACQ0_9CRUS</name>
<keyword evidence="2" id="KW-1185">Reference proteome</keyword>
<proteinExistence type="predicted"/>